<comment type="caution">
    <text evidence="3">The sequence shown here is derived from an EMBL/GenBank/DDBJ whole genome shotgun (WGS) entry which is preliminary data.</text>
</comment>
<evidence type="ECO:0000313" key="3">
    <source>
        <dbReference type="EMBL" id="MFC5212764.1"/>
    </source>
</evidence>
<keyword evidence="2" id="KW-0472">Membrane</keyword>
<protein>
    <submittedName>
        <fullName evidence="3">Uncharacterized protein</fullName>
    </submittedName>
</protein>
<proteinExistence type="predicted"/>
<keyword evidence="2" id="KW-0812">Transmembrane</keyword>
<feature type="region of interest" description="Disordered" evidence="1">
    <location>
        <begin position="1"/>
        <end position="22"/>
    </location>
</feature>
<feature type="transmembrane region" description="Helical" evidence="2">
    <location>
        <begin position="71"/>
        <end position="90"/>
    </location>
</feature>
<feature type="transmembrane region" description="Helical" evidence="2">
    <location>
        <begin position="48"/>
        <end position="65"/>
    </location>
</feature>
<feature type="transmembrane region" description="Helical" evidence="2">
    <location>
        <begin position="26"/>
        <end position="43"/>
    </location>
</feature>
<feature type="transmembrane region" description="Helical" evidence="2">
    <location>
        <begin position="102"/>
        <end position="120"/>
    </location>
</feature>
<evidence type="ECO:0000256" key="1">
    <source>
        <dbReference type="SAM" id="MobiDB-lite"/>
    </source>
</evidence>
<dbReference type="RefSeq" id="WP_380845917.1">
    <property type="nucleotide sequence ID" value="NZ_JBHSKM010000002.1"/>
</dbReference>
<dbReference type="EMBL" id="JBHSKM010000002">
    <property type="protein sequence ID" value="MFC5212764.1"/>
    <property type="molecule type" value="Genomic_DNA"/>
</dbReference>
<evidence type="ECO:0000313" key="4">
    <source>
        <dbReference type="Proteomes" id="UP001596263"/>
    </source>
</evidence>
<evidence type="ECO:0000256" key="2">
    <source>
        <dbReference type="SAM" id="Phobius"/>
    </source>
</evidence>
<organism evidence="3 4">
    <name type="scientific">Streptomyces coerulescens</name>
    <dbReference type="NCBI Taxonomy" id="29304"/>
    <lineage>
        <taxon>Bacteria</taxon>
        <taxon>Bacillati</taxon>
        <taxon>Actinomycetota</taxon>
        <taxon>Actinomycetes</taxon>
        <taxon>Kitasatosporales</taxon>
        <taxon>Streptomycetaceae</taxon>
        <taxon>Streptomyces</taxon>
    </lineage>
</organism>
<gene>
    <name evidence="3" type="ORF">ACFPQ9_02835</name>
</gene>
<sequence>MSDPSYAAPAPPGSASDREPPVHDPLAVALGNASLLGVGYLMMRRRGLALVAVVVPITLVTRAVSTAEEAYEIGLVVWWAAAVGHGWFLARRSGDRATRRGPRLAALGVTLAVLVPLGLLRHDASTIAHRVTEARERGDCEGVSSAQDEVWLGHRIADAPLSARGDEAVRTCDRLRSAHGELTTALDGDTRALADGFGTLASVLSRPGNDKTVEATLNGFLGRLRTRNPCGTVAVVDWLRSRGPSHDLLDRSAAEADRAAPAALAGCGDALMEDSSWENARSQYRRLLARYPDDDLADKARSGVRKATRNIELAEVRTLLAPGTDGPPEYCTHPAKYSGAKPYRKGTNRALFYTHDAYAEDYADRLPGSWRADGPTDAVLIVCMGEDAYGSAVETCPYEGTGSGSTSSVTFYRIELPVKVYELRTGKLLMNRKIQIGGTSCPGILTYYSYGDHDPGPPSSQYVDEGKSDVKDAFRPLVVR</sequence>
<dbReference type="Proteomes" id="UP001596263">
    <property type="component" value="Unassembled WGS sequence"/>
</dbReference>
<reference evidence="4" key="1">
    <citation type="journal article" date="2019" name="Int. J. Syst. Evol. Microbiol.">
        <title>The Global Catalogue of Microorganisms (GCM) 10K type strain sequencing project: providing services to taxonomists for standard genome sequencing and annotation.</title>
        <authorList>
            <consortium name="The Broad Institute Genomics Platform"/>
            <consortium name="The Broad Institute Genome Sequencing Center for Infectious Disease"/>
            <person name="Wu L."/>
            <person name="Ma J."/>
        </authorList>
    </citation>
    <scope>NUCLEOTIDE SEQUENCE [LARGE SCALE GENOMIC DNA]</scope>
    <source>
        <strain evidence="4">KCTC 42586</strain>
    </source>
</reference>
<keyword evidence="2" id="KW-1133">Transmembrane helix</keyword>
<keyword evidence="4" id="KW-1185">Reference proteome</keyword>
<name>A0ABW0CAC4_STRCD</name>
<accession>A0ABW0CAC4</accession>